<dbReference type="AlphaFoldDB" id="A0A5B9DE14"/>
<organism evidence="1 2">
    <name type="scientific">Promethearchaeum syntrophicum</name>
    <dbReference type="NCBI Taxonomy" id="2594042"/>
    <lineage>
        <taxon>Archaea</taxon>
        <taxon>Promethearchaeati</taxon>
        <taxon>Promethearchaeota</taxon>
        <taxon>Promethearchaeia</taxon>
        <taxon>Promethearchaeales</taxon>
        <taxon>Promethearchaeaceae</taxon>
        <taxon>Promethearchaeum</taxon>
    </lineage>
</organism>
<proteinExistence type="predicted"/>
<accession>A0A5B9DE14</accession>
<dbReference type="EMBL" id="CP042905">
    <property type="protein sequence ID" value="QEE17488.2"/>
    <property type="molecule type" value="Genomic_DNA"/>
</dbReference>
<dbReference type="KEGG" id="psyt:DSAG12_03325"/>
<keyword evidence="2" id="KW-1185">Reference proteome</keyword>
<name>A0A5B9DE14_9ARCH</name>
<gene>
    <name evidence="1" type="ORF">DSAG12_03325</name>
</gene>
<reference evidence="1 2" key="2">
    <citation type="journal article" date="2024" name="Int. J. Syst. Evol. Microbiol.">
        <title>Promethearchaeum syntrophicum gen. nov., sp. nov., an anaerobic, obligately syntrophic archaeon, the first isolate of the lineage 'Asgard' archaea, and proposal of the new archaeal phylum Promethearchaeota phyl. nov. and kingdom Promethearchaeati regn. nov.</title>
        <authorList>
            <person name="Imachi H."/>
            <person name="Nobu M.K."/>
            <person name="Kato S."/>
            <person name="Takaki Y."/>
            <person name="Miyazaki M."/>
            <person name="Miyata M."/>
            <person name="Ogawara M."/>
            <person name="Saito Y."/>
            <person name="Sakai S."/>
            <person name="Tahara Y.O."/>
            <person name="Takano Y."/>
            <person name="Tasumi E."/>
            <person name="Uematsu K."/>
            <person name="Yoshimura T."/>
            <person name="Itoh T."/>
            <person name="Ohkuma M."/>
            <person name="Takai K."/>
        </authorList>
    </citation>
    <scope>NUCLEOTIDE SEQUENCE [LARGE SCALE GENOMIC DNA]</scope>
    <source>
        <strain evidence="1 2">MK-D1</strain>
    </source>
</reference>
<reference evidence="1 2" key="1">
    <citation type="journal article" date="2020" name="Nature">
        <title>Isolation of an archaeon at the prokaryote-eukaryote interface.</title>
        <authorList>
            <person name="Imachi H."/>
            <person name="Nobu M.K."/>
            <person name="Nakahara N."/>
            <person name="Morono Y."/>
            <person name="Ogawara M."/>
            <person name="Takaki Y."/>
            <person name="Takano Y."/>
            <person name="Uematsu K."/>
            <person name="Ikuta T."/>
            <person name="Ito M."/>
            <person name="Matsui Y."/>
            <person name="Miyazaki M."/>
            <person name="Murata K."/>
            <person name="Saito Y."/>
            <person name="Sakai S."/>
            <person name="Song C."/>
            <person name="Tasumi E."/>
            <person name="Yamanaka Y."/>
            <person name="Yamaguchi T."/>
            <person name="Kamagata Y."/>
            <person name="Tamaki H."/>
            <person name="Takai K."/>
        </authorList>
    </citation>
    <scope>NUCLEOTIDE SEQUENCE [LARGE SCALE GENOMIC DNA]</scope>
    <source>
        <strain evidence="1 2">MK-D1</strain>
    </source>
</reference>
<evidence type="ECO:0000313" key="1">
    <source>
        <dbReference type="EMBL" id="QEE17488.2"/>
    </source>
</evidence>
<evidence type="ECO:0000313" key="2">
    <source>
        <dbReference type="Proteomes" id="UP000321408"/>
    </source>
</evidence>
<evidence type="ECO:0008006" key="3">
    <source>
        <dbReference type="Google" id="ProtNLM"/>
    </source>
</evidence>
<dbReference type="Proteomes" id="UP000321408">
    <property type="component" value="Chromosome"/>
</dbReference>
<protein>
    <recommendedName>
        <fullName evidence="3">Prenyltransferase</fullName>
    </recommendedName>
</protein>
<sequence>MNKKEIFRTLKPFNWMAASILTLFGILNTRMEIGMGRVSINIYIGVPTYFLLAISGMLLALWLQSMDEETTNELKNPLLILIFCGIFYSSAFVLALLHSIIYDIGVFNIISMILIGIIWNLSIFFGKKMENRSTLVIIISSFSFSFGFFYGATLNGWNIPFYIILFFIAGFSLQFSKEVIRSFKVRKNEKADQINPLIKIYGPIKTQRNAFYAQIVTIICITLPIFLNIYNSTLYLIPMLIVIFCDGIAAFLTFSLKLDEKYNPAIMILLRISVFIAFLMFLLGSV</sequence>